<dbReference type="InterPro" id="IPR016181">
    <property type="entry name" value="Acyl_CoA_acyltransferase"/>
</dbReference>
<evidence type="ECO:0000313" key="2">
    <source>
        <dbReference type="EMBL" id="MBA9075479.1"/>
    </source>
</evidence>
<dbReference type="CDD" id="cd04301">
    <property type="entry name" value="NAT_SF"/>
    <property type="match status" value="1"/>
</dbReference>
<accession>A0A839GFN4</accession>
<sequence>MSLEIQHDTSAQQFTAYLGKEEIGELAYALPEEAAIDFQHTFIEQEYRGKGYADQLIKHGLEYAQEKGLNVIATCQAVASYLERHPQA</sequence>
<feature type="domain" description="N-acetyltransferase" evidence="1">
    <location>
        <begin position="6"/>
        <end position="88"/>
    </location>
</feature>
<dbReference type="Gene3D" id="3.40.630.30">
    <property type="match status" value="1"/>
</dbReference>
<dbReference type="SUPFAM" id="SSF55729">
    <property type="entry name" value="Acyl-CoA N-acyltransferases (Nat)"/>
    <property type="match status" value="1"/>
</dbReference>
<dbReference type="PANTHER" id="PTHR31435">
    <property type="entry name" value="PROTEIN NATD1"/>
    <property type="match status" value="1"/>
</dbReference>
<dbReference type="PANTHER" id="PTHR31435:SF9">
    <property type="entry name" value="PROTEIN NATD1"/>
    <property type="match status" value="1"/>
</dbReference>
<dbReference type="Pfam" id="PF14542">
    <property type="entry name" value="Acetyltransf_CG"/>
    <property type="match status" value="1"/>
</dbReference>
<reference evidence="2 3" key="1">
    <citation type="submission" date="2020-08" db="EMBL/GenBank/DDBJ databases">
        <title>Genomic Encyclopedia of Type Strains, Phase IV (KMG-IV): sequencing the most valuable type-strain genomes for metagenomic binning, comparative biology and taxonomic classification.</title>
        <authorList>
            <person name="Goeker M."/>
        </authorList>
    </citation>
    <scope>NUCLEOTIDE SEQUENCE [LARGE SCALE GENOMIC DNA]</scope>
    <source>
        <strain evidence="2 3">DSM 29854</strain>
    </source>
</reference>
<evidence type="ECO:0000259" key="1">
    <source>
        <dbReference type="PROSITE" id="PS51729"/>
    </source>
</evidence>
<dbReference type="Proteomes" id="UP000563094">
    <property type="component" value="Unassembled WGS sequence"/>
</dbReference>
<dbReference type="InterPro" id="IPR031165">
    <property type="entry name" value="GNAT_YJDJ"/>
</dbReference>
<name>A0A839GFN4_9BACT</name>
<dbReference type="EMBL" id="JACJIQ010000001">
    <property type="protein sequence ID" value="MBA9075479.1"/>
    <property type="molecule type" value="Genomic_DNA"/>
</dbReference>
<gene>
    <name evidence="2" type="ORF">FHS90_000176</name>
</gene>
<organism evidence="2 3">
    <name type="scientific">Rufibacter quisquiliarum</name>
    <dbReference type="NCBI Taxonomy" id="1549639"/>
    <lineage>
        <taxon>Bacteria</taxon>
        <taxon>Pseudomonadati</taxon>
        <taxon>Bacteroidota</taxon>
        <taxon>Cytophagia</taxon>
        <taxon>Cytophagales</taxon>
        <taxon>Hymenobacteraceae</taxon>
        <taxon>Rufibacter</taxon>
    </lineage>
</organism>
<dbReference type="AlphaFoldDB" id="A0A839GFN4"/>
<evidence type="ECO:0000313" key="3">
    <source>
        <dbReference type="Proteomes" id="UP000563094"/>
    </source>
</evidence>
<comment type="caution">
    <text evidence="2">The sequence shown here is derived from an EMBL/GenBank/DDBJ whole genome shotgun (WGS) entry which is preliminary data.</text>
</comment>
<dbReference type="PROSITE" id="PS51729">
    <property type="entry name" value="GNAT_YJDJ"/>
    <property type="match status" value="1"/>
</dbReference>
<keyword evidence="3" id="KW-1185">Reference proteome</keyword>
<proteinExistence type="predicted"/>
<dbReference type="InterPro" id="IPR045057">
    <property type="entry name" value="Gcn5-rel_NAT"/>
</dbReference>
<protein>
    <recommendedName>
        <fullName evidence="1">N-acetyltransferase domain-containing protein</fullName>
    </recommendedName>
</protein>